<dbReference type="PANTHER" id="PTHR13032">
    <property type="entry name" value="MITOCHONDRIAL IMPORT INNER MEMBRANE TRANSLOCASE SUBUNIT TIM21"/>
    <property type="match status" value="1"/>
</dbReference>
<gene>
    <name evidence="11" type="ORF">PHSY_003926</name>
</gene>
<dbReference type="GO" id="GO:0030150">
    <property type="term" value="P:protein import into mitochondrial matrix"/>
    <property type="evidence" value="ECO:0007669"/>
    <property type="project" value="InterPro"/>
</dbReference>
<dbReference type="AlphaFoldDB" id="R9P4T7"/>
<feature type="region of interest" description="Disordered" evidence="10">
    <location>
        <begin position="324"/>
        <end position="356"/>
    </location>
</feature>
<dbReference type="Proteomes" id="UP000014071">
    <property type="component" value="Unassembled WGS sequence"/>
</dbReference>
<protein>
    <recommendedName>
        <fullName evidence="4">Mitochondrial import inner membrane translocase subunit TIM21</fullName>
    </recommendedName>
    <alternativeName>
        <fullName evidence="3">Mitochondrial import inner membrane translocase subunit Tim21</fullName>
    </alternativeName>
</protein>
<keyword evidence="5" id="KW-0812">Transmembrane</keyword>
<evidence type="ECO:0000256" key="2">
    <source>
        <dbReference type="ARBA" id="ARBA00010867"/>
    </source>
</evidence>
<comment type="subcellular location">
    <subcellularLocation>
        <location evidence="1">Mitochondrion membrane</location>
        <topology evidence="1">Single-pass membrane protein</topology>
    </subcellularLocation>
</comment>
<evidence type="ECO:0000313" key="12">
    <source>
        <dbReference type="Proteomes" id="UP000014071"/>
    </source>
</evidence>
<keyword evidence="9" id="KW-0472">Membrane</keyword>
<dbReference type="InterPro" id="IPR013261">
    <property type="entry name" value="Tim21"/>
</dbReference>
<dbReference type="Pfam" id="PF08294">
    <property type="entry name" value="TIM21"/>
    <property type="match status" value="1"/>
</dbReference>
<evidence type="ECO:0000256" key="7">
    <source>
        <dbReference type="ARBA" id="ARBA00022989"/>
    </source>
</evidence>
<sequence>MTLTQPIVAMLPALRTLGGSTTFPLVISARAASTSQFASTSKRHYHVSVIRNSKQIKVSANASDHKGSKAAFTQRQILDELRASTSASNSSSSLSEAQPRPRFNATAEAALDAASGSRSGGIPLGMAGLSAGGGGFSSQPTLIDRATGQGKPWSQLKTGQKVARATVQSSRTMLILGGGALTFVLVYALTSELFAKNSPTVIYADACKRVQNSAEIANHLLTPYRFRTSPNAENGSSDFSPLNPPSVKDRRRSRSVPSVTFTDERTGEEKMLLRFWIGAREKGEDWSILDTARYETVEAGKWIGRKVMEGGEWLGEQLGVDLGANDQVDGHKQAPPVSASSSGISPTPADATSGAASDNVLSRTWSSALGGITSVVRSSTEAITSTLSSPTAPKSRRSSEPGTWSSGEVHAELVKDQDGTLQYRTLFVDIPNSQAFMRQRVWIVRKHGEVQR</sequence>
<dbReference type="RefSeq" id="XP_012189933.1">
    <property type="nucleotide sequence ID" value="XM_012334543.1"/>
</dbReference>
<dbReference type="GeneID" id="24109212"/>
<comment type="similarity">
    <text evidence="2">Belongs to the TIM21 family.</text>
</comment>
<keyword evidence="7" id="KW-1133">Transmembrane helix</keyword>
<accession>R9P4T7</accession>
<dbReference type="OrthoDB" id="436405at2759"/>
<feature type="compositionally biased region" description="Polar residues" evidence="10">
    <location>
        <begin position="229"/>
        <end position="240"/>
    </location>
</feature>
<feature type="region of interest" description="Disordered" evidence="10">
    <location>
        <begin position="383"/>
        <end position="409"/>
    </location>
</feature>
<evidence type="ECO:0000313" key="11">
    <source>
        <dbReference type="EMBL" id="GAC96346.1"/>
    </source>
</evidence>
<evidence type="ECO:0000256" key="10">
    <source>
        <dbReference type="SAM" id="MobiDB-lite"/>
    </source>
</evidence>
<dbReference type="GO" id="GO:0005744">
    <property type="term" value="C:TIM23 mitochondrial import inner membrane translocase complex"/>
    <property type="evidence" value="ECO:0007669"/>
    <property type="project" value="InterPro"/>
</dbReference>
<name>R9P4T7_PSEHS</name>
<evidence type="ECO:0000256" key="1">
    <source>
        <dbReference type="ARBA" id="ARBA00004304"/>
    </source>
</evidence>
<keyword evidence="6" id="KW-0809">Transit peptide</keyword>
<dbReference type="EMBL" id="DF238801">
    <property type="protein sequence ID" value="GAC96346.1"/>
    <property type="molecule type" value="Genomic_DNA"/>
</dbReference>
<keyword evidence="12" id="KW-1185">Reference proteome</keyword>
<evidence type="ECO:0000256" key="4">
    <source>
        <dbReference type="ARBA" id="ARBA00020726"/>
    </source>
</evidence>
<evidence type="ECO:0000256" key="6">
    <source>
        <dbReference type="ARBA" id="ARBA00022946"/>
    </source>
</evidence>
<organism evidence="11 12">
    <name type="scientific">Pseudozyma hubeiensis (strain SY62)</name>
    <name type="common">Yeast</name>
    <dbReference type="NCBI Taxonomy" id="1305764"/>
    <lineage>
        <taxon>Eukaryota</taxon>
        <taxon>Fungi</taxon>
        <taxon>Dikarya</taxon>
        <taxon>Basidiomycota</taxon>
        <taxon>Ustilaginomycotina</taxon>
        <taxon>Ustilaginomycetes</taxon>
        <taxon>Ustilaginales</taxon>
        <taxon>Ustilaginaceae</taxon>
        <taxon>Pseudozyma</taxon>
    </lineage>
</organism>
<evidence type="ECO:0000256" key="3">
    <source>
        <dbReference type="ARBA" id="ARBA00020213"/>
    </source>
</evidence>
<dbReference type="InterPro" id="IPR038552">
    <property type="entry name" value="Tim21_IMS_sf"/>
</dbReference>
<dbReference type="Gene3D" id="3.10.450.320">
    <property type="entry name" value="Mitochondrial import inner membrane translocase subunit Tim21"/>
    <property type="match status" value="1"/>
</dbReference>
<dbReference type="HOGENOM" id="CLU_048924_0_0_1"/>
<dbReference type="eggNOG" id="ENOG502S4NW">
    <property type="taxonomic scope" value="Eukaryota"/>
</dbReference>
<feature type="region of interest" description="Disordered" evidence="10">
    <location>
        <begin position="138"/>
        <end position="157"/>
    </location>
</feature>
<feature type="region of interest" description="Disordered" evidence="10">
    <location>
        <begin position="229"/>
        <end position="262"/>
    </location>
</feature>
<dbReference type="PANTHER" id="PTHR13032:SF6">
    <property type="entry name" value="MITOCHONDRIAL IMPORT INNER MEMBRANE TRANSLOCASE SUBUNIT TIM21"/>
    <property type="match status" value="1"/>
</dbReference>
<reference evidence="12" key="1">
    <citation type="journal article" date="2013" name="Genome Announc.">
        <title>Draft genome sequence of the basidiomycetous yeast-like fungus Pseudozyma hubeiensis SY62, which produces an abundant amount of the biosurfactant mannosylerythritol lipids.</title>
        <authorList>
            <person name="Konishi M."/>
            <person name="Hatada Y."/>
            <person name="Horiuchi J."/>
        </authorList>
    </citation>
    <scope>NUCLEOTIDE SEQUENCE [LARGE SCALE GENOMIC DNA]</scope>
    <source>
        <strain evidence="12">SY62</strain>
    </source>
</reference>
<keyword evidence="8" id="KW-0496">Mitochondrion</keyword>
<proteinExistence type="inferred from homology"/>
<dbReference type="STRING" id="1305764.R9P4T7"/>
<evidence type="ECO:0000256" key="8">
    <source>
        <dbReference type="ARBA" id="ARBA00023128"/>
    </source>
</evidence>
<evidence type="ECO:0000256" key="9">
    <source>
        <dbReference type="ARBA" id="ARBA00023136"/>
    </source>
</evidence>
<feature type="compositionally biased region" description="Polar residues" evidence="10">
    <location>
        <begin position="383"/>
        <end position="392"/>
    </location>
</feature>
<evidence type="ECO:0000256" key="5">
    <source>
        <dbReference type="ARBA" id="ARBA00022692"/>
    </source>
</evidence>